<feature type="chain" id="PRO_5012482706" evidence="1">
    <location>
        <begin position="19"/>
        <end position="233"/>
    </location>
</feature>
<dbReference type="EMBL" id="ATBP01000020">
    <property type="protein sequence ID" value="ETR74109.1"/>
    <property type="molecule type" value="Genomic_DNA"/>
</dbReference>
<feature type="signal peptide" evidence="1">
    <location>
        <begin position="1"/>
        <end position="18"/>
    </location>
</feature>
<comment type="caution">
    <text evidence="2">The sequence shown here is derived from an EMBL/GenBank/DDBJ whole genome shotgun (WGS) entry which is preliminary data.</text>
</comment>
<name>A0A1V1PGT5_9BACT</name>
<dbReference type="InterPro" id="IPR018695">
    <property type="entry name" value="DUF2194"/>
</dbReference>
<dbReference type="AlphaFoldDB" id="A0A1V1PGT5"/>
<gene>
    <name evidence="2" type="ORF">OMM_00421</name>
</gene>
<protein>
    <submittedName>
        <fullName evidence="2">Uncharacterized protein</fullName>
    </submittedName>
</protein>
<proteinExistence type="predicted"/>
<accession>A0A1V1PGT5</accession>
<dbReference type="Pfam" id="PF09960">
    <property type="entry name" value="DUF2194"/>
    <property type="match status" value="1"/>
</dbReference>
<organism evidence="2 3">
    <name type="scientific">Candidatus Magnetoglobus multicellularis str. Araruama</name>
    <dbReference type="NCBI Taxonomy" id="890399"/>
    <lineage>
        <taxon>Bacteria</taxon>
        <taxon>Pseudomonadati</taxon>
        <taxon>Thermodesulfobacteriota</taxon>
        <taxon>Desulfobacteria</taxon>
        <taxon>Desulfobacterales</taxon>
        <taxon>Desulfobacteraceae</taxon>
        <taxon>Candidatus Magnetoglobus</taxon>
    </lineage>
</organism>
<reference evidence="3" key="1">
    <citation type="submission" date="2012-11" db="EMBL/GenBank/DDBJ databases">
        <authorList>
            <person name="Lucero-Rivera Y.E."/>
            <person name="Tovar-Ramirez D."/>
        </authorList>
    </citation>
    <scope>NUCLEOTIDE SEQUENCE [LARGE SCALE GENOMIC DNA]</scope>
    <source>
        <strain evidence="3">Araruama</strain>
    </source>
</reference>
<keyword evidence="1" id="KW-0732">Signal</keyword>
<dbReference type="Proteomes" id="UP000189670">
    <property type="component" value="Unassembled WGS sequence"/>
</dbReference>
<evidence type="ECO:0000313" key="2">
    <source>
        <dbReference type="EMBL" id="ETR74109.1"/>
    </source>
</evidence>
<sequence length="233" mass="26979">MKKIILCLLICIVMQQVASGNTVIPRKLLIAYQSDTGQKESVNTYFEICQTITDYYGLISDYLDVNTQSFPDDRAMKQYRAVITVFNDNKMKNGIPWLKWLKRQCENGSKLIVFGPLSGNDSSNPQLFKKLSDEIYAHIGIQYKGMFSSHRGRIRYQFKDTRGVEFERKYPIFPKNYEQFIVIDPNVRVWLSIMRKDLKDSESAAIVTGPNGGFARYSEMFWMDPVSYKKNGI</sequence>
<evidence type="ECO:0000313" key="3">
    <source>
        <dbReference type="Proteomes" id="UP000189670"/>
    </source>
</evidence>
<evidence type="ECO:0000256" key="1">
    <source>
        <dbReference type="SAM" id="SignalP"/>
    </source>
</evidence>